<protein>
    <submittedName>
        <fullName evidence="2">Unnamed protein product</fullName>
    </submittedName>
</protein>
<dbReference type="OrthoDB" id="161282at2759"/>
<proteinExistence type="predicted"/>
<dbReference type="Proteomes" id="UP001165121">
    <property type="component" value="Unassembled WGS sequence"/>
</dbReference>
<sequence>MIKRSILALLLVLVAVRSCALADEAALRGLEELPPGVTIVSDQEPFPAGHKELSAMTRSSSLSVVLVSSQGSVTVFDSPMAVDTATAGATPWASGTRSVAPSAAQPACLAVRSACFSTADGVFYFELRYIVVT</sequence>
<feature type="signal peptide" evidence="1">
    <location>
        <begin position="1"/>
        <end position="22"/>
    </location>
</feature>
<comment type="caution">
    <text evidence="2">The sequence shown here is derived from an EMBL/GenBank/DDBJ whole genome shotgun (WGS) entry which is preliminary data.</text>
</comment>
<keyword evidence="1" id="KW-0732">Signal</keyword>
<evidence type="ECO:0000313" key="3">
    <source>
        <dbReference type="Proteomes" id="UP001165121"/>
    </source>
</evidence>
<gene>
    <name evidence="2" type="ORF">Pfra01_001737400</name>
</gene>
<reference evidence="2" key="1">
    <citation type="submission" date="2023-04" db="EMBL/GenBank/DDBJ databases">
        <title>Phytophthora fragariaefolia NBRC 109709.</title>
        <authorList>
            <person name="Ichikawa N."/>
            <person name="Sato H."/>
            <person name="Tonouchi N."/>
        </authorList>
    </citation>
    <scope>NUCLEOTIDE SEQUENCE</scope>
    <source>
        <strain evidence="2">NBRC 109709</strain>
    </source>
</reference>
<dbReference type="AlphaFoldDB" id="A0A9W7CZF0"/>
<dbReference type="EMBL" id="BSXT01002047">
    <property type="protein sequence ID" value="GMF46800.1"/>
    <property type="molecule type" value="Genomic_DNA"/>
</dbReference>
<accession>A0A9W7CZF0</accession>
<feature type="chain" id="PRO_5040827755" evidence="1">
    <location>
        <begin position="23"/>
        <end position="133"/>
    </location>
</feature>
<organism evidence="2 3">
    <name type="scientific">Phytophthora fragariaefolia</name>
    <dbReference type="NCBI Taxonomy" id="1490495"/>
    <lineage>
        <taxon>Eukaryota</taxon>
        <taxon>Sar</taxon>
        <taxon>Stramenopiles</taxon>
        <taxon>Oomycota</taxon>
        <taxon>Peronosporomycetes</taxon>
        <taxon>Peronosporales</taxon>
        <taxon>Peronosporaceae</taxon>
        <taxon>Phytophthora</taxon>
    </lineage>
</organism>
<evidence type="ECO:0000313" key="2">
    <source>
        <dbReference type="EMBL" id="GMF46800.1"/>
    </source>
</evidence>
<name>A0A9W7CZF0_9STRA</name>
<evidence type="ECO:0000256" key="1">
    <source>
        <dbReference type="SAM" id="SignalP"/>
    </source>
</evidence>
<keyword evidence="3" id="KW-1185">Reference proteome</keyword>